<name>A0A2D3WAH9_9BACT</name>
<comment type="caution">
    <text evidence="2">The sequence shown here is derived from an EMBL/GenBank/DDBJ whole genome shotgun (WGS) entry which is preliminary data.</text>
</comment>
<dbReference type="RefSeq" id="WP_303663227.1">
    <property type="nucleotide sequence ID" value="NZ_DLUI01000163.1"/>
</dbReference>
<evidence type="ECO:0000313" key="2">
    <source>
        <dbReference type="EMBL" id="DAB37418.1"/>
    </source>
</evidence>
<proteinExistence type="predicted"/>
<organism evidence="2 3">
    <name type="scientific">Sulfuricurvum kujiense</name>
    <dbReference type="NCBI Taxonomy" id="148813"/>
    <lineage>
        <taxon>Bacteria</taxon>
        <taxon>Pseudomonadati</taxon>
        <taxon>Campylobacterota</taxon>
        <taxon>Epsilonproteobacteria</taxon>
        <taxon>Campylobacterales</taxon>
        <taxon>Sulfurimonadaceae</taxon>
        <taxon>Sulfuricurvum</taxon>
    </lineage>
</organism>
<dbReference type="InterPro" id="IPR012336">
    <property type="entry name" value="Thioredoxin-like_fold"/>
</dbReference>
<dbReference type="Gene3D" id="3.40.30.10">
    <property type="entry name" value="Glutaredoxin"/>
    <property type="match status" value="1"/>
</dbReference>
<dbReference type="EMBL" id="DLUI01000163">
    <property type="protein sequence ID" value="DAB37418.1"/>
    <property type="molecule type" value="Genomic_DNA"/>
</dbReference>
<dbReference type="AlphaFoldDB" id="A0A2D3WAH9"/>
<protein>
    <submittedName>
        <fullName evidence="2">Thioredoxin family protein</fullName>
    </submittedName>
</protein>
<gene>
    <name evidence="2" type="ORF">CFH83_11265</name>
</gene>
<dbReference type="SUPFAM" id="SSF52833">
    <property type="entry name" value="Thioredoxin-like"/>
    <property type="match status" value="1"/>
</dbReference>
<dbReference type="Proteomes" id="UP000228859">
    <property type="component" value="Unassembled WGS sequence"/>
</dbReference>
<evidence type="ECO:0000313" key="3">
    <source>
        <dbReference type="Proteomes" id="UP000228859"/>
    </source>
</evidence>
<accession>A0A2D3WAH9</accession>
<evidence type="ECO:0000259" key="1">
    <source>
        <dbReference type="Pfam" id="PF13098"/>
    </source>
</evidence>
<dbReference type="InterPro" id="IPR036249">
    <property type="entry name" value="Thioredoxin-like_sf"/>
</dbReference>
<reference evidence="2 3" key="1">
    <citation type="journal article" date="2017" name="Front. Microbiol.">
        <title>Comparative Genomic Analysis of the Class Epsilonproteobacteria and Proposed Reclassification to Epsilonbacteraeota (phyl. nov.).</title>
        <authorList>
            <person name="Waite D.W."/>
            <person name="Vanwonterghem I."/>
            <person name="Rinke C."/>
            <person name="Parks D.H."/>
            <person name="Zhang Y."/>
            <person name="Takai K."/>
            <person name="Sievert S.M."/>
            <person name="Simon J."/>
            <person name="Campbell B.J."/>
            <person name="Hanson T.E."/>
            <person name="Woyke T."/>
            <person name="Klotz M.G."/>
            <person name="Hugenholtz P."/>
        </authorList>
    </citation>
    <scope>NUCLEOTIDE SEQUENCE [LARGE SCALE GENOMIC DNA]</scope>
    <source>
        <strain evidence="2">UBA12443</strain>
    </source>
</reference>
<feature type="domain" description="Thioredoxin-like fold" evidence="1">
    <location>
        <begin position="35"/>
        <end position="119"/>
    </location>
</feature>
<sequence>MLKLFFLSCVAVLTLFGGTIQNDEQFKQAVLQMGKENKIVLMIYTTEDCPECAYMKSKVFHDKRVEPYMKRHFIVIEKNVHKSKLPDGYDFFGIPTMFFIDKAGNKKETIIGSKRPQPFLGELHRIRGIK</sequence>
<dbReference type="Pfam" id="PF13098">
    <property type="entry name" value="Thioredoxin_2"/>
    <property type="match status" value="1"/>
</dbReference>